<evidence type="ECO:0000313" key="3">
    <source>
        <dbReference type="EMBL" id="SEH04623.1"/>
    </source>
</evidence>
<accession>A0A1H6F4Z2</accession>
<dbReference type="GO" id="GO:0005524">
    <property type="term" value="F:ATP binding"/>
    <property type="evidence" value="ECO:0007669"/>
    <property type="project" value="InterPro"/>
</dbReference>
<evidence type="ECO:0000313" key="4">
    <source>
        <dbReference type="Proteomes" id="UP000236724"/>
    </source>
</evidence>
<comment type="similarity">
    <text evidence="1">Belongs to the GSP E family.</text>
</comment>
<feature type="domain" description="Bacterial type II secretion system protein E" evidence="2">
    <location>
        <begin position="200"/>
        <end position="214"/>
    </location>
</feature>
<dbReference type="PANTHER" id="PTHR30486">
    <property type="entry name" value="TWITCHING MOTILITY PROTEIN PILT"/>
    <property type="match status" value="1"/>
</dbReference>
<dbReference type="InterPro" id="IPR001482">
    <property type="entry name" value="T2SS/T4SS_dom"/>
</dbReference>
<protein>
    <submittedName>
        <fullName evidence="3">Twitching mobility protein</fullName>
    </submittedName>
</protein>
<dbReference type="Proteomes" id="UP000236724">
    <property type="component" value="Unassembled WGS sequence"/>
</dbReference>
<dbReference type="SUPFAM" id="SSF52540">
    <property type="entry name" value="P-loop containing nucleoside triphosphate hydrolases"/>
    <property type="match status" value="1"/>
</dbReference>
<gene>
    <name evidence="3" type="primary">pilT_1</name>
    <name evidence="3" type="ORF">MBHS_00472</name>
</gene>
<dbReference type="PROSITE" id="PS00662">
    <property type="entry name" value="T2SP_E"/>
    <property type="match status" value="1"/>
</dbReference>
<dbReference type="Gene3D" id="3.30.450.90">
    <property type="match status" value="1"/>
</dbReference>
<dbReference type="Pfam" id="PF00437">
    <property type="entry name" value="T2SSE"/>
    <property type="match status" value="1"/>
</dbReference>
<dbReference type="GO" id="GO:0016887">
    <property type="term" value="F:ATP hydrolysis activity"/>
    <property type="evidence" value="ECO:0007669"/>
    <property type="project" value="InterPro"/>
</dbReference>
<keyword evidence="4" id="KW-1185">Reference proteome</keyword>
<dbReference type="AlphaFoldDB" id="A0A1H6F4Z2"/>
<name>A0A1H6F4Z2_9GAMM</name>
<evidence type="ECO:0000256" key="1">
    <source>
        <dbReference type="ARBA" id="ARBA00006611"/>
    </source>
</evidence>
<reference evidence="3 4" key="1">
    <citation type="submission" date="2016-10" db="EMBL/GenBank/DDBJ databases">
        <authorList>
            <person name="de Groot N.N."/>
        </authorList>
    </citation>
    <scope>NUCLEOTIDE SEQUENCE [LARGE SCALE GENOMIC DNA]</scope>
    <source>
        <strain evidence="3">MBHS1</strain>
    </source>
</reference>
<dbReference type="Gene3D" id="3.40.50.300">
    <property type="entry name" value="P-loop containing nucleotide triphosphate hydrolases"/>
    <property type="match status" value="1"/>
</dbReference>
<dbReference type="PANTHER" id="PTHR30486:SF12">
    <property type="entry name" value="TYPE IV PILUS ATPASE PILU"/>
    <property type="match status" value="1"/>
</dbReference>
<dbReference type="RefSeq" id="WP_177428160.1">
    <property type="nucleotide sequence ID" value="NZ_FMSV02000072.1"/>
</dbReference>
<dbReference type="NCBIfam" id="TIGR01420">
    <property type="entry name" value="pilT_fam"/>
    <property type="match status" value="1"/>
</dbReference>
<dbReference type="InterPro" id="IPR006321">
    <property type="entry name" value="PilT/PilU"/>
</dbReference>
<proteinExistence type="inferred from homology"/>
<dbReference type="InterPro" id="IPR027417">
    <property type="entry name" value="P-loop_NTPase"/>
</dbReference>
<organism evidence="3 4">
    <name type="scientific">Candidatus Venteria ishoeyi</name>
    <dbReference type="NCBI Taxonomy" id="1899563"/>
    <lineage>
        <taxon>Bacteria</taxon>
        <taxon>Pseudomonadati</taxon>
        <taxon>Pseudomonadota</taxon>
        <taxon>Gammaproteobacteria</taxon>
        <taxon>Thiotrichales</taxon>
        <taxon>Thiotrichaceae</taxon>
        <taxon>Venteria</taxon>
    </lineage>
</organism>
<evidence type="ECO:0000259" key="2">
    <source>
        <dbReference type="PROSITE" id="PS00662"/>
    </source>
</evidence>
<dbReference type="InterPro" id="IPR050921">
    <property type="entry name" value="T4SS_GSP_E_ATPase"/>
</dbReference>
<sequence>MSIASYLDIDRYLELMVENHATDVFFIPNSLVRMKLKGKLISAGKHVVTPEMTKATAHRLMNENQRKQFEREMEMDFCINSAKTGARFRVNAYRQQGSVAMVMRYVRPQVPNIKELNLPDILKEVILKRAGLILVAGGMGVGKSTTIAAMLDHRNREMPGHILCIEDPIEFIHKPVKSIFSQRELGVDTHSHELAIRGAMRESPDVVMMGEVRDQKTMQSLMEMGNTGVLAISTLHARNTYQALQRVLSLFPAERHGDLCLDLSMSLVCVVSQRLVLTKENKILPALEVMLNNSVVADLILQGKLDQLKNAITNSSTPGMQLYEDTLLKMYKNGTISLEEALNKADSSVDMERRLNFG</sequence>
<dbReference type="EMBL" id="FMSV02000072">
    <property type="protein sequence ID" value="SEH04623.1"/>
    <property type="molecule type" value="Genomic_DNA"/>
</dbReference>